<gene>
    <name evidence="2" type="ORF">EMCG_09078</name>
</gene>
<dbReference type="EMBL" id="LCZI01000706">
    <property type="protein sequence ID" value="KKZ65023.1"/>
    <property type="molecule type" value="Genomic_DNA"/>
</dbReference>
<evidence type="ECO:0000313" key="3">
    <source>
        <dbReference type="Proteomes" id="UP000034164"/>
    </source>
</evidence>
<comment type="caution">
    <text evidence="2">The sequence shown here is derived from an EMBL/GenBank/DDBJ whole genome shotgun (WGS) entry which is preliminary data.</text>
</comment>
<dbReference type="OrthoDB" id="4188303at2759"/>
<dbReference type="VEuPathDB" id="FungiDB:EMCG_09078"/>
<keyword evidence="1" id="KW-0472">Membrane</keyword>
<dbReference type="CDD" id="cd12087">
    <property type="entry name" value="TM_EGFR-like"/>
    <property type="match status" value="1"/>
</dbReference>
<accession>A0A0G2I3R5</accession>
<protein>
    <submittedName>
        <fullName evidence="2">Uncharacterized protein</fullName>
    </submittedName>
</protein>
<proteinExistence type="predicted"/>
<evidence type="ECO:0000313" key="2">
    <source>
        <dbReference type="EMBL" id="KKZ65023.1"/>
    </source>
</evidence>
<sequence>MSGGGIAGTVIGACAGVGLLAALGFLAYRRRQAKNTAQPFNNYDSSPESQDERVAFAPAQKHGYFPSELDSRAASPGGYPPPPFYAAAEKEAGGYSNWGHVAELADNSAIPMAELPASPLDRRY</sequence>
<dbReference type="AlphaFoldDB" id="A0A0G2I3R5"/>
<keyword evidence="1" id="KW-0812">Transmembrane</keyword>
<keyword evidence="1" id="KW-1133">Transmembrane helix</keyword>
<organism evidence="2 3">
    <name type="scientific">[Emmonsia] crescens</name>
    <dbReference type="NCBI Taxonomy" id="73230"/>
    <lineage>
        <taxon>Eukaryota</taxon>
        <taxon>Fungi</taxon>
        <taxon>Dikarya</taxon>
        <taxon>Ascomycota</taxon>
        <taxon>Pezizomycotina</taxon>
        <taxon>Eurotiomycetes</taxon>
        <taxon>Eurotiomycetidae</taxon>
        <taxon>Onygenales</taxon>
        <taxon>Ajellomycetaceae</taxon>
        <taxon>Emergomyces</taxon>
    </lineage>
</organism>
<evidence type="ECO:0000256" key="1">
    <source>
        <dbReference type="SAM" id="Phobius"/>
    </source>
</evidence>
<feature type="transmembrane region" description="Helical" evidence="1">
    <location>
        <begin position="6"/>
        <end position="28"/>
    </location>
</feature>
<reference evidence="3" key="1">
    <citation type="journal article" date="2015" name="PLoS Genet.">
        <title>The dynamic genome and transcriptome of the human fungal pathogen Blastomyces and close relative Emmonsia.</title>
        <authorList>
            <person name="Munoz J.F."/>
            <person name="Gauthier G.M."/>
            <person name="Desjardins C.A."/>
            <person name="Gallo J.E."/>
            <person name="Holder J."/>
            <person name="Sullivan T.D."/>
            <person name="Marty A.J."/>
            <person name="Carmen J.C."/>
            <person name="Chen Z."/>
            <person name="Ding L."/>
            <person name="Gujja S."/>
            <person name="Magrini V."/>
            <person name="Misas E."/>
            <person name="Mitreva M."/>
            <person name="Priest M."/>
            <person name="Saif S."/>
            <person name="Whiston E.A."/>
            <person name="Young S."/>
            <person name="Zeng Q."/>
            <person name="Goldman W.E."/>
            <person name="Mardis E.R."/>
            <person name="Taylor J.W."/>
            <person name="McEwen J.G."/>
            <person name="Clay O.K."/>
            <person name="Klein B.S."/>
            <person name="Cuomo C.A."/>
        </authorList>
    </citation>
    <scope>NUCLEOTIDE SEQUENCE [LARGE SCALE GENOMIC DNA]</scope>
    <source>
        <strain evidence="3">UAMH 3008</strain>
    </source>
</reference>
<dbReference type="Proteomes" id="UP000034164">
    <property type="component" value="Unassembled WGS sequence"/>
</dbReference>
<name>A0A0G2I3R5_9EURO</name>